<keyword evidence="1" id="KW-0812">Transmembrane</keyword>
<feature type="transmembrane region" description="Helical" evidence="1">
    <location>
        <begin position="93"/>
        <end position="113"/>
    </location>
</feature>
<dbReference type="RefSeq" id="WP_169434713.1">
    <property type="nucleotide sequence ID" value="NZ_CP051685.1"/>
</dbReference>
<protein>
    <recommendedName>
        <fullName evidence="4">O-antigen ligase domain-containing protein</fullName>
    </recommendedName>
</protein>
<feature type="transmembrane region" description="Helical" evidence="1">
    <location>
        <begin position="232"/>
        <end position="250"/>
    </location>
</feature>
<dbReference type="Proteomes" id="UP000502415">
    <property type="component" value="Chromosome"/>
</dbReference>
<evidence type="ECO:0000256" key="1">
    <source>
        <dbReference type="SAM" id="Phobius"/>
    </source>
</evidence>
<feature type="transmembrane region" description="Helical" evidence="1">
    <location>
        <begin position="69"/>
        <end position="87"/>
    </location>
</feature>
<keyword evidence="1" id="KW-1133">Transmembrane helix</keyword>
<feature type="transmembrane region" description="Helical" evidence="1">
    <location>
        <begin position="158"/>
        <end position="176"/>
    </location>
</feature>
<organism evidence="2 3">
    <name type="scientific">Massilia forsythiae</name>
    <dbReference type="NCBI Taxonomy" id="2728020"/>
    <lineage>
        <taxon>Bacteria</taxon>
        <taxon>Pseudomonadati</taxon>
        <taxon>Pseudomonadota</taxon>
        <taxon>Betaproteobacteria</taxon>
        <taxon>Burkholderiales</taxon>
        <taxon>Oxalobacteraceae</taxon>
        <taxon>Telluria group</taxon>
        <taxon>Massilia</taxon>
    </lineage>
</organism>
<evidence type="ECO:0000313" key="3">
    <source>
        <dbReference type="Proteomes" id="UP000502415"/>
    </source>
</evidence>
<accession>A0A7Z2VV63</accession>
<dbReference type="KEGG" id="mfy:HH212_06770"/>
<feature type="transmembrane region" description="Helical" evidence="1">
    <location>
        <begin position="183"/>
        <end position="201"/>
    </location>
</feature>
<evidence type="ECO:0008006" key="4">
    <source>
        <dbReference type="Google" id="ProtNLM"/>
    </source>
</evidence>
<proteinExistence type="predicted"/>
<gene>
    <name evidence="2" type="ORF">HH212_06770</name>
</gene>
<keyword evidence="1" id="KW-0472">Membrane</keyword>
<reference evidence="2 3" key="1">
    <citation type="submission" date="2020-04" db="EMBL/GenBank/DDBJ databases">
        <title>Genome sequencing of novel species.</title>
        <authorList>
            <person name="Heo J."/>
            <person name="Kim S.-J."/>
            <person name="Kim J.-S."/>
            <person name="Hong S.-B."/>
            <person name="Kwon S.-W."/>
        </authorList>
    </citation>
    <scope>NUCLEOTIDE SEQUENCE [LARGE SCALE GENOMIC DNA]</scope>
    <source>
        <strain evidence="2 3">GN2-R2</strain>
    </source>
</reference>
<feature type="transmembrane region" description="Helical" evidence="1">
    <location>
        <begin position="262"/>
        <end position="283"/>
    </location>
</feature>
<feature type="transmembrane region" description="Helical" evidence="1">
    <location>
        <begin position="120"/>
        <end position="138"/>
    </location>
</feature>
<keyword evidence="3" id="KW-1185">Reference proteome</keyword>
<feature type="transmembrane region" description="Helical" evidence="1">
    <location>
        <begin position="20"/>
        <end position="48"/>
    </location>
</feature>
<sequence length="336" mass="35309">MHRLADWRSEYVRDVRQAWAAALVLLFPLPSLVSGFGIGLAGFLFLATALCWWRAGWRLLRAHWPRTRWVLLAFLVHFALAALLALARGEGAAALETPARMCLMAAAMLVVQVARPALRALWLGAAGGALGGLAFAGWQRFAPGWAQPGGLMDPSMFGDLSLCLALLALAGAAHAGTPLLRRIAMAGVAAGLAASLLAGSGDARPALAASPAPTHLHNDALQALVTRGVPGLLAWSATLLAPLAFFAGRLRRTRRGGAQRAAAVAGLSLVLAYAGFSLAEAIFRSMQASLFYALTVFLLMGWCLSSEYVHPAPDEGAAARVRGAGLRTAPPTARRR</sequence>
<name>A0A7Z2VV63_9BURK</name>
<dbReference type="AlphaFoldDB" id="A0A7Z2VV63"/>
<dbReference type="EMBL" id="CP051685">
    <property type="protein sequence ID" value="QJD99763.1"/>
    <property type="molecule type" value="Genomic_DNA"/>
</dbReference>
<feature type="transmembrane region" description="Helical" evidence="1">
    <location>
        <begin position="289"/>
        <end position="305"/>
    </location>
</feature>
<evidence type="ECO:0000313" key="2">
    <source>
        <dbReference type="EMBL" id="QJD99763.1"/>
    </source>
</evidence>